<dbReference type="Pfam" id="PF09489">
    <property type="entry name" value="CbtB"/>
    <property type="match status" value="1"/>
</dbReference>
<reference evidence="2 3" key="1">
    <citation type="submission" date="2018-06" db="EMBL/GenBank/DDBJ databases">
        <title>Genomic Encyclopedia of Type Strains, Phase IV (KMG-IV): sequencing the most valuable type-strain genomes for metagenomic binning, comparative biology and taxonomic classification.</title>
        <authorList>
            <person name="Goeker M."/>
        </authorList>
    </citation>
    <scope>NUCLEOTIDE SEQUENCE [LARGE SCALE GENOMIC DNA]</scope>
    <source>
        <strain evidence="2 3">DSM 45521</strain>
    </source>
</reference>
<accession>A0A318REY9</accession>
<dbReference type="InterPro" id="IPR012667">
    <property type="entry name" value="CbtB_put"/>
</dbReference>
<keyword evidence="3" id="KW-1185">Reference proteome</keyword>
<keyword evidence="1" id="KW-1133">Transmembrane helix</keyword>
<proteinExistence type="predicted"/>
<name>A0A318REY9_WILLI</name>
<evidence type="ECO:0000313" key="2">
    <source>
        <dbReference type="EMBL" id="PYE11163.1"/>
    </source>
</evidence>
<evidence type="ECO:0000256" key="1">
    <source>
        <dbReference type="SAM" id="Phobius"/>
    </source>
</evidence>
<dbReference type="Proteomes" id="UP000247591">
    <property type="component" value="Unassembled WGS sequence"/>
</dbReference>
<dbReference type="AlphaFoldDB" id="A0A318REY9"/>
<organism evidence="2 3">
    <name type="scientific">Williamsia limnetica</name>
    <dbReference type="NCBI Taxonomy" id="882452"/>
    <lineage>
        <taxon>Bacteria</taxon>
        <taxon>Bacillati</taxon>
        <taxon>Actinomycetota</taxon>
        <taxon>Actinomycetes</taxon>
        <taxon>Mycobacteriales</taxon>
        <taxon>Nocardiaceae</taxon>
        <taxon>Williamsia</taxon>
    </lineage>
</organism>
<dbReference type="EMBL" id="QJSP01000036">
    <property type="protein sequence ID" value="PYE11163.1"/>
    <property type="molecule type" value="Genomic_DNA"/>
</dbReference>
<keyword evidence="1" id="KW-0472">Membrane</keyword>
<keyword evidence="1" id="KW-0812">Transmembrane</keyword>
<comment type="caution">
    <text evidence="2">The sequence shown here is derived from an EMBL/GenBank/DDBJ whole genome shotgun (WGS) entry which is preliminary data.</text>
</comment>
<sequence length="80" mass="8684">MSTAAERGVLPQTLTQGLTLDTPTVSAINVALMLTMTTVLALLAYYFLGYDQGAVSVFGSDTHVHEFVHDSRHFLGFPCH</sequence>
<protein>
    <submittedName>
        <fullName evidence="2">Putative cobalt transporter subunit CbtB</fullName>
    </submittedName>
</protein>
<feature type="transmembrane region" description="Helical" evidence="1">
    <location>
        <begin position="27"/>
        <end position="48"/>
    </location>
</feature>
<evidence type="ECO:0000313" key="3">
    <source>
        <dbReference type="Proteomes" id="UP000247591"/>
    </source>
</evidence>
<gene>
    <name evidence="2" type="ORF">DFR67_1367</name>
</gene>